<accession>C5LKF5</accession>
<gene>
    <name evidence="1" type="ORF">Pmar_PMAR022214</name>
</gene>
<dbReference type="OrthoDB" id="478533at2759"/>
<dbReference type="AlphaFoldDB" id="C5LKF5"/>
<proteinExistence type="predicted"/>
<dbReference type="InterPro" id="IPR017853">
    <property type="entry name" value="GH"/>
</dbReference>
<protein>
    <recommendedName>
        <fullName evidence="3">HpcH/HpaI aldolase/citrate lyase domain-containing protein</fullName>
    </recommendedName>
</protein>
<dbReference type="RefSeq" id="XP_002770973.1">
    <property type="nucleotide sequence ID" value="XM_002770927.1"/>
</dbReference>
<dbReference type="Proteomes" id="UP000007800">
    <property type="component" value="Unassembled WGS sequence"/>
</dbReference>
<dbReference type="OMA" id="GPRTNIT"/>
<dbReference type="EMBL" id="GG682792">
    <property type="protein sequence ID" value="EER02789.1"/>
    <property type="molecule type" value="Genomic_DNA"/>
</dbReference>
<dbReference type="GeneID" id="9050943"/>
<evidence type="ECO:0008006" key="3">
    <source>
        <dbReference type="Google" id="ProtNLM"/>
    </source>
</evidence>
<dbReference type="InParanoid" id="C5LKF5"/>
<evidence type="ECO:0000313" key="2">
    <source>
        <dbReference type="Proteomes" id="UP000007800"/>
    </source>
</evidence>
<dbReference type="SUPFAM" id="SSF51445">
    <property type="entry name" value="(Trans)glycosidases"/>
    <property type="match status" value="1"/>
</dbReference>
<name>C5LKF5_PERM5</name>
<sequence>MDFYGPWSKTGFKALRKRADAAGRVILAQLGSYLKTTFDKASFMESAKEFVKIFPVDGFSVGIRTSDPSRYQLVKELVAAIKELNLRPELKQTGIGKMVDNAVLLPWPSDTNESIENFNTNRVAEYMIKDAVKAGVDFNKLIFYIPLIARATYSSSVLGYSNVICFGADPRGNGSVIFPDGSGYYFFSQTRAIEKVDLAKKYGLHGVGLQGGESSDNDLYPWDTDSLFHAIASTRGRSLTE</sequence>
<evidence type="ECO:0000313" key="1">
    <source>
        <dbReference type="EMBL" id="EER02789.1"/>
    </source>
</evidence>
<keyword evidence="2" id="KW-1185">Reference proteome</keyword>
<organism evidence="2">
    <name type="scientific">Perkinsus marinus (strain ATCC 50983 / TXsc)</name>
    <dbReference type="NCBI Taxonomy" id="423536"/>
    <lineage>
        <taxon>Eukaryota</taxon>
        <taxon>Sar</taxon>
        <taxon>Alveolata</taxon>
        <taxon>Perkinsozoa</taxon>
        <taxon>Perkinsea</taxon>
        <taxon>Perkinsida</taxon>
        <taxon>Perkinsidae</taxon>
        <taxon>Perkinsus</taxon>
    </lineage>
</organism>
<reference evidence="1 2" key="1">
    <citation type="submission" date="2008-07" db="EMBL/GenBank/DDBJ databases">
        <authorList>
            <person name="El-Sayed N."/>
            <person name="Caler E."/>
            <person name="Inman J."/>
            <person name="Amedeo P."/>
            <person name="Hass B."/>
            <person name="Wortman J."/>
        </authorList>
    </citation>
    <scope>NUCLEOTIDE SEQUENCE [LARGE SCALE GENOMIC DNA]</scope>
    <source>
        <strain evidence="2">ATCC 50983 / TXsc</strain>
    </source>
</reference>